<feature type="region of interest" description="Disordered" evidence="13">
    <location>
        <begin position="1"/>
        <end position="59"/>
    </location>
</feature>
<feature type="domain" description="CHCH" evidence="14">
    <location>
        <begin position="471"/>
        <end position="507"/>
    </location>
</feature>
<protein>
    <recommendedName>
        <fullName evidence="3">Mitochondrial intermembrane space import and assembly protein 40</fullName>
    </recommendedName>
    <alternativeName>
        <fullName evidence="11">Mitochondrial import inner membrane translocase TIM40</fullName>
    </alternativeName>
</protein>
<evidence type="ECO:0000259" key="14">
    <source>
        <dbReference type="Pfam" id="PF06747"/>
    </source>
</evidence>
<feature type="coiled-coil region" evidence="12">
    <location>
        <begin position="152"/>
        <end position="191"/>
    </location>
</feature>
<feature type="compositionally biased region" description="Polar residues" evidence="13">
    <location>
        <begin position="1"/>
        <end position="13"/>
    </location>
</feature>
<dbReference type="Proteomes" id="UP000807342">
    <property type="component" value="Unassembled WGS sequence"/>
</dbReference>
<keyword evidence="16" id="KW-1185">Reference proteome</keyword>
<evidence type="ECO:0000256" key="10">
    <source>
        <dbReference type="ARBA" id="ARBA00023284"/>
    </source>
</evidence>
<sequence length="564" mass="63712">MATYASYTPNASAGHSYRTPHYQTSPVHRHEQHHQTQRSALPRDATPTPTIRGKPVITSQGHYYQRTGYADSPRPYQQMSQTYSWVLEQEYMRRDREKRCGKTQQWVFEQQTLYPGETLRNKNDFPPAWEEKTRDQMWDELVTSYELEADRWMRQEEEIRRLAAERERKKARYVQEELKRLEARMRVKREAERHKVVEEKLRAQMDARERDRKDRTNAQKVIVDAWNRYESGWEAVNNSTTPLGFSDIPWPTKLVPSRPCDITPSAVATLLLSPFHSPKQTRKERTRSAQLRWHPDRFRRLLSRVKEEDKEAIEEGVGIIARCLNDLMSKETTARPRTRFARVAIGASAVAGAYLAWRSLSDPIASTQSLQKPTASSEPPSKASVRSSSDSTPETSSIPNSEPSSEPSGSLESSKDNSKGPSSKSEEAVEQQGEGEGEEGSKGAPGGAFNPETGEINWDCPCLGGMAHGPCGPEFREAFSCFVFSEQEPKGIDCVEKFQAMQDCFRRHPDVYSDEIMDDDEEEVAANAPEGTQAAPEAEESPSSAEEPTSIPKQPSTPPPTASS</sequence>
<keyword evidence="9" id="KW-1015">Disulfide bond</keyword>
<dbReference type="EMBL" id="MU151077">
    <property type="protein sequence ID" value="KAF9451934.1"/>
    <property type="molecule type" value="Genomic_DNA"/>
</dbReference>
<feature type="compositionally biased region" description="Pro residues" evidence="13">
    <location>
        <begin position="555"/>
        <end position="564"/>
    </location>
</feature>
<keyword evidence="8" id="KW-0496">Mitochondrion</keyword>
<keyword evidence="4" id="KW-0813">Transport</keyword>
<evidence type="ECO:0000256" key="1">
    <source>
        <dbReference type="ARBA" id="ARBA00001973"/>
    </source>
</evidence>
<dbReference type="InterPro" id="IPR010625">
    <property type="entry name" value="CHCH"/>
</dbReference>
<feature type="compositionally biased region" description="Acidic residues" evidence="13">
    <location>
        <begin position="515"/>
        <end position="524"/>
    </location>
</feature>
<keyword evidence="12" id="KW-0175">Coiled coil</keyword>
<dbReference type="PANTHER" id="PTHR21622">
    <property type="entry name" value="COILED-COIL-HELIX-COILED-COIL-HELIX DOMAIN CONTAINING 4"/>
    <property type="match status" value="1"/>
</dbReference>
<keyword evidence="6" id="KW-0560">Oxidoreductase</keyword>
<evidence type="ECO:0000256" key="3">
    <source>
        <dbReference type="ARBA" id="ARBA00013714"/>
    </source>
</evidence>
<dbReference type="GO" id="GO:0005758">
    <property type="term" value="C:mitochondrial intermembrane space"/>
    <property type="evidence" value="ECO:0007669"/>
    <property type="project" value="TreeGrafter"/>
</dbReference>
<dbReference type="Pfam" id="PF06747">
    <property type="entry name" value="CHCH"/>
    <property type="match status" value="1"/>
</dbReference>
<evidence type="ECO:0000256" key="9">
    <source>
        <dbReference type="ARBA" id="ARBA00023157"/>
    </source>
</evidence>
<feature type="compositionally biased region" description="Low complexity" evidence="13">
    <location>
        <begin position="384"/>
        <end position="412"/>
    </location>
</feature>
<dbReference type="InterPro" id="IPR039289">
    <property type="entry name" value="CHCHD4"/>
</dbReference>
<evidence type="ECO:0000313" key="15">
    <source>
        <dbReference type="EMBL" id="KAF9451934.1"/>
    </source>
</evidence>
<organism evidence="15 16">
    <name type="scientific">Macrolepiota fuliginosa MF-IS2</name>
    <dbReference type="NCBI Taxonomy" id="1400762"/>
    <lineage>
        <taxon>Eukaryota</taxon>
        <taxon>Fungi</taxon>
        <taxon>Dikarya</taxon>
        <taxon>Basidiomycota</taxon>
        <taxon>Agaricomycotina</taxon>
        <taxon>Agaricomycetes</taxon>
        <taxon>Agaricomycetidae</taxon>
        <taxon>Agaricales</taxon>
        <taxon>Agaricineae</taxon>
        <taxon>Agaricaceae</taxon>
        <taxon>Macrolepiota</taxon>
    </lineage>
</organism>
<evidence type="ECO:0000313" key="16">
    <source>
        <dbReference type="Proteomes" id="UP000807342"/>
    </source>
</evidence>
<gene>
    <name evidence="15" type="ORF">P691DRAFT_772674</name>
</gene>
<reference evidence="15" key="1">
    <citation type="submission" date="2020-11" db="EMBL/GenBank/DDBJ databases">
        <authorList>
            <consortium name="DOE Joint Genome Institute"/>
            <person name="Ahrendt S."/>
            <person name="Riley R."/>
            <person name="Andreopoulos W."/>
            <person name="Labutti K."/>
            <person name="Pangilinan J."/>
            <person name="Ruiz-Duenas F.J."/>
            <person name="Barrasa J.M."/>
            <person name="Sanchez-Garcia M."/>
            <person name="Camarero S."/>
            <person name="Miyauchi S."/>
            <person name="Serrano A."/>
            <person name="Linde D."/>
            <person name="Babiker R."/>
            <person name="Drula E."/>
            <person name="Ayuso-Fernandez I."/>
            <person name="Pacheco R."/>
            <person name="Padilla G."/>
            <person name="Ferreira P."/>
            <person name="Barriuso J."/>
            <person name="Kellner H."/>
            <person name="Castanera R."/>
            <person name="Alfaro M."/>
            <person name="Ramirez L."/>
            <person name="Pisabarro A.G."/>
            <person name="Kuo A."/>
            <person name="Tritt A."/>
            <person name="Lipzen A."/>
            <person name="He G."/>
            <person name="Yan M."/>
            <person name="Ng V."/>
            <person name="Cullen D."/>
            <person name="Martin F."/>
            <person name="Rosso M.-N."/>
            <person name="Henrissat B."/>
            <person name="Hibbett D."/>
            <person name="Martinez A.T."/>
            <person name="Grigoriev I.V."/>
        </authorList>
    </citation>
    <scope>NUCLEOTIDE SEQUENCE</scope>
    <source>
        <strain evidence="15">MF-IS2</strain>
    </source>
</reference>
<keyword evidence="7" id="KW-0811">Translocation</keyword>
<evidence type="ECO:0000256" key="13">
    <source>
        <dbReference type="SAM" id="MobiDB-lite"/>
    </source>
</evidence>
<keyword evidence="10" id="KW-0676">Redox-active center</keyword>
<evidence type="ECO:0000256" key="5">
    <source>
        <dbReference type="ARBA" id="ARBA00022927"/>
    </source>
</evidence>
<dbReference type="OrthoDB" id="412109at2759"/>
<dbReference type="GO" id="GO:0015035">
    <property type="term" value="F:protein-disulfide reductase activity"/>
    <property type="evidence" value="ECO:0007669"/>
    <property type="project" value="InterPro"/>
</dbReference>
<comment type="subcellular location">
    <subcellularLocation>
        <location evidence="2">Mitochondrion inner membrane</location>
        <topology evidence="2">Single-pass type II membrane protein</topology>
        <orientation evidence="2">Intermembrane side</orientation>
    </subcellularLocation>
</comment>
<evidence type="ECO:0000256" key="4">
    <source>
        <dbReference type="ARBA" id="ARBA00022448"/>
    </source>
</evidence>
<dbReference type="PROSITE" id="PS51808">
    <property type="entry name" value="CHCH"/>
    <property type="match status" value="1"/>
</dbReference>
<evidence type="ECO:0000256" key="11">
    <source>
        <dbReference type="ARBA" id="ARBA00033150"/>
    </source>
</evidence>
<comment type="cofactor">
    <cofactor evidence="1">
        <name>Cu(2+)</name>
        <dbReference type="ChEBI" id="CHEBI:29036"/>
    </cofactor>
</comment>
<evidence type="ECO:0000256" key="6">
    <source>
        <dbReference type="ARBA" id="ARBA00023002"/>
    </source>
</evidence>
<name>A0A9P5XK88_9AGAR</name>
<evidence type="ECO:0000256" key="7">
    <source>
        <dbReference type="ARBA" id="ARBA00023010"/>
    </source>
</evidence>
<feature type="compositionally biased region" description="Polar residues" evidence="13">
    <location>
        <begin position="368"/>
        <end position="379"/>
    </location>
</feature>
<evidence type="ECO:0000256" key="8">
    <source>
        <dbReference type="ARBA" id="ARBA00023128"/>
    </source>
</evidence>
<dbReference type="AlphaFoldDB" id="A0A9P5XK88"/>
<dbReference type="PANTHER" id="PTHR21622:SF0">
    <property type="entry name" value="COILED-COIL-HELIX-COILED-COIL-HELIX DOMAIN CONTAINING 4"/>
    <property type="match status" value="1"/>
</dbReference>
<accession>A0A9P5XK88</accession>
<dbReference type="GO" id="GO:0045041">
    <property type="term" value="P:protein import into mitochondrial intermembrane space"/>
    <property type="evidence" value="ECO:0007669"/>
    <property type="project" value="InterPro"/>
</dbReference>
<keyword evidence="5" id="KW-0653">Protein transport</keyword>
<evidence type="ECO:0000256" key="12">
    <source>
        <dbReference type="SAM" id="Coils"/>
    </source>
</evidence>
<comment type="caution">
    <text evidence="15">The sequence shown here is derived from an EMBL/GenBank/DDBJ whole genome shotgun (WGS) entry which is preliminary data.</text>
</comment>
<proteinExistence type="predicted"/>
<feature type="region of interest" description="Disordered" evidence="13">
    <location>
        <begin position="368"/>
        <end position="469"/>
    </location>
</feature>
<dbReference type="Gene3D" id="1.10.287.2900">
    <property type="match status" value="1"/>
</dbReference>
<evidence type="ECO:0000256" key="2">
    <source>
        <dbReference type="ARBA" id="ARBA00004164"/>
    </source>
</evidence>
<feature type="region of interest" description="Disordered" evidence="13">
    <location>
        <begin position="515"/>
        <end position="564"/>
    </location>
</feature>
<dbReference type="GO" id="GO:0005743">
    <property type="term" value="C:mitochondrial inner membrane"/>
    <property type="evidence" value="ECO:0007669"/>
    <property type="project" value="UniProtKB-SubCell"/>
</dbReference>